<proteinExistence type="predicted"/>
<dbReference type="GeneID" id="89929273"/>
<dbReference type="InterPro" id="IPR036236">
    <property type="entry name" value="Znf_C2H2_sf"/>
</dbReference>
<evidence type="ECO:0000313" key="5">
    <source>
        <dbReference type="Proteomes" id="UP001337655"/>
    </source>
</evidence>
<dbReference type="PROSITE" id="PS00028">
    <property type="entry name" value="ZINC_FINGER_C2H2_1"/>
    <property type="match status" value="2"/>
</dbReference>
<keyword evidence="1" id="KW-0863">Zinc-finger</keyword>
<dbReference type="RefSeq" id="XP_064657016.1">
    <property type="nucleotide sequence ID" value="XM_064805174.1"/>
</dbReference>
<keyword evidence="1" id="KW-0479">Metal-binding</keyword>
<evidence type="ECO:0000313" key="4">
    <source>
        <dbReference type="EMBL" id="KAK5167208.1"/>
    </source>
</evidence>
<dbReference type="GO" id="GO:0008270">
    <property type="term" value="F:zinc ion binding"/>
    <property type="evidence" value="ECO:0007669"/>
    <property type="project" value="UniProtKB-KW"/>
</dbReference>
<dbReference type="AlphaFoldDB" id="A0AAV9P471"/>
<dbReference type="SUPFAM" id="SSF57667">
    <property type="entry name" value="beta-beta-alpha zinc fingers"/>
    <property type="match status" value="1"/>
</dbReference>
<protein>
    <recommendedName>
        <fullName evidence="3">C2H2-type domain-containing protein</fullName>
    </recommendedName>
</protein>
<keyword evidence="1" id="KW-0862">Zinc</keyword>
<feature type="region of interest" description="Disordered" evidence="2">
    <location>
        <begin position="1"/>
        <end position="67"/>
    </location>
</feature>
<sequence length="266" mass="29295">MEQRWNRRQHRSGYADEMEARSASPEDDTTLVAPSSRQCEDEVTGGSDASSPATDPTTTANSGSEVPSLLLRGWWRENSDGSFEPFEHWENLETRPRSDVSSAAGEAPYGPQSTATSILQDGHGQSMNFSARNSSSQDWPAEVPSPPSSTGANYMGSERSRSEVDPDDWMNDNAGEEFRTFLASNGDVDFRVSEAPARQRFACDQCPESFAWAKHLRHHVALHHDPASYQCIFSECIQTFVGGASYNTHLRAVHGIDAGLRGQTQH</sequence>
<dbReference type="PROSITE" id="PS50157">
    <property type="entry name" value="ZINC_FINGER_C2H2_2"/>
    <property type="match status" value="2"/>
</dbReference>
<dbReference type="EMBL" id="JAVRRT010000012">
    <property type="protein sequence ID" value="KAK5167208.1"/>
    <property type="molecule type" value="Genomic_DNA"/>
</dbReference>
<feature type="compositionally biased region" description="Polar residues" evidence="2">
    <location>
        <begin position="111"/>
        <end position="138"/>
    </location>
</feature>
<feature type="domain" description="C2H2-type" evidence="3">
    <location>
        <begin position="229"/>
        <end position="254"/>
    </location>
</feature>
<evidence type="ECO:0000259" key="3">
    <source>
        <dbReference type="PROSITE" id="PS50157"/>
    </source>
</evidence>
<keyword evidence="5" id="KW-1185">Reference proteome</keyword>
<feature type="region of interest" description="Disordered" evidence="2">
    <location>
        <begin position="97"/>
        <end position="169"/>
    </location>
</feature>
<dbReference type="SMART" id="SM00355">
    <property type="entry name" value="ZnF_C2H2"/>
    <property type="match status" value="2"/>
</dbReference>
<dbReference type="InterPro" id="IPR013087">
    <property type="entry name" value="Znf_C2H2_type"/>
</dbReference>
<dbReference type="Gene3D" id="3.30.160.60">
    <property type="entry name" value="Classic Zinc Finger"/>
    <property type="match status" value="1"/>
</dbReference>
<comment type="caution">
    <text evidence="4">The sequence shown here is derived from an EMBL/GenBank/DDBJ whole genome shotgun (WGS) entry which is preliminary data.</text>
</comment>
<name>A0AAV9P471_9PEZI</name>
<reference evidence="4 5" key="1">
    <citation type="submission" date="2023-08" db="EMBL/GenBank/DDBJ databases">
        <title>Black Yeasts Isolated from many extreme environments.</title>
        <authorList>
            <person name="Coleine C."/>
            <person name="Stajich J.E."/>
            <person name="Selbmann L."/>
        </authorList>
    </citation>
    <scope>NUCLEOTIDE SEQUENCE [LARGE SCALE GENOMIC DNA]</scope>
    <source>
        <strain evidence="4 5">CCFEE 5935</strain>
    </source>
</reference>
<feature type="domain" description="C2H2-type" evidence="3">
    <location>
        <begin position="201"/>
        <end position="228"/>
    </location>
</feature>
<feature type="compositionally biased region" description="Low complexity" evidence="2">
    <location>
        <begin position="47"/>
        <end position="60"/>
    </location>
</feature>
<dbReference type="Proteomes" id="UP001337655">
    <property type="component" value="Unassembled WGS sequence"/>
</dbReference>
<evidence type="ECO:0000256" key="1">
    <source>
        <dbReference type="PROSITE-ProRule" id="PRU00042"/>
    </source>
</evidence>
<feature type="compositionally biased region" description="Basic residues" evidence="2">
    <location>
        <begin position="1"/>
        <end position="11"/>
    </location>
</feature>
<accession>A0AAV9P471</accession>
<organism evidence="4 5">
    <name type="scientific">Saxophila tyrrhenica</name>
    <dbReference type="NCBI Taxonomy" id="1690608"/>
    <lineage>
        <taxon>Eukaryota</taxon>
        <taxon>Fungi</taxon>
        <taxon>Dikarya</taxon>
        <taxon>Ascomycota</taxon>
        <taxon>Pezizomycotina</taxon>
        <taxon>Dothideomycetes</taxon>
        <taxon>Dothideomycetidae</taxon>
        <taxon>Mycosphaerellales</taxon>
        <taxon>Extremaceae</taxon>
        <taxon>Saxophila</taxon>
    </lineage>
</organism>
<gene>
    <name evidence="4" type="ORF">LTR77_007939</name>
</gene>
<evidence type="ECO:0000256" key="2">
    <source>
        <dbReference type="SAM" id="MobiDB-lite"/>
    </source>
</evidence>